<dbReference type="NCBIfam" id="NF033232">
    <property type="entry name" value="small_YtzI"/>
    <property type="match status" value="1"/>
</dbReference>
<organism evidence="1 2">
    <name type="scientific">Aquisalibacillus elongatus</name>
    <dbReference type="NCBI Taxonomy" id="485577"/>
    <lineage>
        <taxon>Bacteria</taxon>
        <taxon>Bacillati</taxon>
        <taxon>Bacillota</taxon>
        <taxon>Bacilli</taxon>
        <taxon>Bacillales</taxon>
        <taxon>Bacillaceae</taxon>
        <taxon>Aquisalibacillus</taxon>
    </lineage>
</organism>
<gene>
    <name evidence="1" type="ORF">EDC24_1676</name>
</gene>
<dbReference type="AlphaFoldDB" id="A0A3N5BCX8"/>
<evidence type="ECO:0000313" key="1">
    <source>
        <dbReference type="EMBL" id="RPF53180.1"/>
    </source>
</evidence>
<sequence>MLKVLIIAIAIVVGVLALTLFAISKGYSYDHKVDPMPKKHKENDEE</sequence>
<evidence type="ECO:0000313" key="2">
    <source>
        <dbReference type="Proteomes" id="UP000276443"/>
    </source>
</evidence>
<proteinExistence type="predicted"/>
<keyword evidence="1" id="KW-0675">Receptor</keyword>
<dbReference type="RefSeq" id="WP_124221567.1">
    <property type="nucleotide sequence ID" value="NZ_RKRF01000009.1"/>
</dbReference>
<comment type="caution">
    <text evidence="1">The sequence shown here is derived from an EMBL/GenBank/DDBJ whole genome shotgun (WGS) entry which is preliminary data.</text>
</comment>
<dbReference type="InterPro" id="IPR047753">
    <property type="entry name" value="YtzI-like"/>
</dbReference>
<keyword evidence="2" id="KW-1185">Reference proteome</keyword>
<dbReference type="EMBL" id="RKRF01000009">
    <property type="protein sequence ID" value="RPF53180.1"/>
    <property type="molecule type" value="Genomic_DNA"/>
</dbReference>
<reference evidence="1 2" key="1">
    <citation type="submission" date="2018-11" db="EMBL/GenBank/DDBJ databases">
        <title>Genomic Encyclopedia of Type Strains, Phase IV (KMG-IV): sequencing the most valuable type-strain genomes for metagenomic binning, comparative biology and taxonomic classification.</title>
        <authorList>
            <person name="Goeker M."/>
        </authorList>
    </citation>
    <scope>NUCLEOTIDE SEQUENCE [LARGE SCALE GENOMIC DNA]</scope>
    <source>
        <strain evidence="1 2">DSM 18090</strain>
    </source>
</reference>
<name>A0A3N5BCX8_9BACI</name>
<protein>
    <submittedName>
        <fullName evidence="1">Tumor necrosis factor receptor superfamily member 19</fullName>
    </submittedName>
</protein>
<dbReference type="Proteomes" id="UP000276443">
    <property type="component" value="Unassembled WGS sequence"/>
</dbReference>
<accession>A0A3N5BCX8</accession>